<dbReference type="AlphaFoldDB" id="A0A183CSE8"/>
<reference evidence="1" key="1">
    <citation type="submission" date="2013-12" db="EMBL/GenBank/DDBJ databases">
        <authorList>
            <person name="Aslett M."/>
        </authorList>
    </citation>
    <scope>NUCLEOTIDE SEQUENCE [LARGE SCALE GENOMIC DNA]</scope>
    <source>
        <strain evidence="1">Lindley</strain>
    </source>
</reference>
<reference evidence="2" key="3">
    <citation type="submission" date="2016-06" db="UniProtKB">
        <authorList>
            <consortium name="WormBaseParasite"/>
        </authorList>
    </citation>
    <scope>IDENTIFICATION</scope>
</reference>
<evidence type="ECO:0000313" key="2">
    <source>
        <dbReference type="WBParaSite" id="GPLIN_001580600"/>
    </source>
</evidence>
<dbReference type="WBParaSite" id="GPLIN_001580600">
    <property type="protein sequence ID" value="GPLIN_001580600"/>
    <property type="gene ID" value="GPLIN_001580600"/>
</dbReference>
<proteinExistence type="predicted"/>
<dbReference type="Proteomes" id="UP000050741">
    <property type="component" value="Unassembled WGS sequence"/>
</dbReference>
<sequence>VRKLFAALLTRLMNVQ</sequence>
<organism evidence="1 2">
    <name type="scientific">Globodera pallida</name>
    <name type="common">Potato cyst nematode worm</name>
    <name type="synonym">Heterodera pallida</name>
    <dbReference type="NCBI Taxonomy" id="36090"/>
    <lineage>
        <taxon>Eukaryota</taxon>
        <taxon>Metazoa</taxon>
        <taxon>Ecdysozoa</taxon>
        <taxon>Nematoda</taxon>
        <taxon>Chromadorea</taxon>
        <taxon>Rhabditida</taxon>
        <taxon>Tylenchina</taxon>
        <taxon>Tylenchomorpha</taxon>
        <taxon>Tylenchoidea</taxon>
        <taxon>Heteroderidae</taxon>
        <taxon>Heteroderinae</taxon>
        <taxon>Globodera</taxon>
    </lineage>
</organism>
<evidence type="ECO:0000313" key="1">
    <source>
        <dbReference type="Proteomes" id="UP000050741"/>
    </source>
</evidence>
<keyword evidence="1" id="KW-1185">Reference proteome</keyword>
<protein>
    <submittedName>
        <fullName evidence="2">Uncharacterized protein</fullName>
    </submittedName>
</protein>
<name>A0A183CSE8_GLOPA</name>
<accession>A0A183CSE8</accession>
<reference evidence="1" key="2">
    <citation type="submission" date="2014-05" db="EMBL/GenBank/DDBJ databases">
        <title>The genome and life-stage specific transcriptomes of Globodera pallida elucidate key aspects of plant parasitism by a cyst nematode.</title>
        <authorList>
            <person name="Cotton J.A."/>
            <person name="Lilley C.J."/>
            <person name="Jones L.M."/>
            <person name="Kikuchi T."/>
            <person name="Reid A.J."/>
            <person name="Thorpe P."/>
            <person name="Tsai I.J."/>
            <person name="Beasley H."/>
            <person name="Blok V."/>
            <person name="Cock P.J.A."/>
            <person name="Van den Akker S.E."/>
            <person name="Holroyd N."/>
            <person name="Hunt M."/>
            <person name="Mantelin S."/>
            <person name="Naghra H."/>
            <person name="Pain A."/>
            <person name="Palomares-Rius J.E."/>
            <person name="Zarowiecki M."/>
            <person name="Berriman M."/>
            <person name="Jones J.T."/>
            <person name="Urwin P.E."/>
        </authorList>
    </citation>
    <scope>NUCLEOTIDE SEQUENCE [LARGE SCALE GENOMIC DNA]</scope>
    <source>
        <strain evidence="1">Lindley</strain>
    </source>
</reference>